<evidence type="ECO:0000256" key="1">
    <source>
        <dbReference type="SAM" id="MobiDB-lite"/>
    </source>
</evidence>
<feature type="region of interest" description="Disordered" evidence="1">
    <location>
        <begin position="218"/>
        <end position="242"/>
    </location>
</feature>
<keyword evidence="3" id="KW-1185">Reference proteome</keyword>
<name>A0ABS6ZG39_9ACTN</name>
<comment type="caution">
    <text evidence="2">The sequence shown here is derived from an EMBL/GenBank/DDBJ whole genome shotgun (WGS) entry which is preliminary data.</text>
</comment>
<dbReference type="EMBL" id="WTFF01000426">
    <property type="protein sequence ID" value="MBW5486571.1"/>
    <property type="molecule type" value="Genomic_DNA"/>
</dbReference>
<sequence length="242" mass="27446">MRAARLAADARIVEVLRRDEFTGPRYDRFVERLTGYGWTTMVKWCGSGEVFRRAFDAGRPVPRHMEMEAANWSQDDRLEISTDSVIKGLQVFRRYALVKGGWSPTGGANLTTYYMGAVIRAFPTVYKTWYERHMLGQAELRRPALDEDGDADPMAAIPDQRAADPYQSAAVHDEVRRLLPRLTDPLVREGLGWQAVGCTQAQAAQRVGLTRKALERRTHRLRNRLNDDDGGRRQEPGEGATR</sequence>
<evidence type="ECO:0008006" key="4">
    <source>
        <dbReference type="Google" id="ProtNLM"/>
    </source>
</evidence>
<accession>A0ABS6ZG39</accession>
<proteinExistence type="predicted"/>
<evidence type="ECO:0000313" key="3">
    <source>
        <dbReference type="Proteomes" id="UP000812013"/>
    </source>
</evidence>
<feature type="compositionally biased region" description="Basic and acidic residues" evidence="1">
    <location>
        <begin position="224"/>
        <end position="242"/>
    </location>
</feature>
<gene>
    <name evidence="2" type="ORF">GPJ59_33165</name>
</gene>
<protein>
    <recommendedName>
        <fullName evidence="4">Sigma-70 family RNA polymerase sigma factor</fullName>
    </recommendedName>
</protein>
<organism evidence="2 3">
    <name type="scientific">Streptomyces bambusae</name>
    <dbReference type="NCBI Taxonomy" id="1550616"/>
    <lineage>
        <taxon>Bacteria</taxon>
        <taxon>Bacillati</taxon>
        <taxon>Actinomycetota</taxon>
        <taxon>Actinomycetes</taxon>
        <taxon>Kitasatosporales</taxon>
        <taxon>Streptomycetaceae</taxon>
        <taxon>Streptomyces</taxon>
    </lineage>
</organism>
<reference evidence="2 3" key="1">
    <citation type="submission" date="2019-12" db="EMBL/GenBank/DDBJ databases">
        <title>Genome sequence of Streptomyces bambusae.</title>
        <authorList>
            <person name="Bansal K."/>
            <person name="Choksket S."/>
            <person name="Korpole S."/>
            <person name="Patil P.B."/>
        </authorList>
    </citation>
    <scope>NUCLEOTIDE SEQUENCE [LARGE SCALE GENOMIC DNA]</scope>
    <source>
        <strain evidence="2 3">SK60</strain>
    </source>
</reference>
<evidence type="ECO:0000313" key="2">
    <source>
        <dbReference type="EMBL" id="MBW5486571.1"/>
    </source>
</evidence>
<dbReference type="Proteomes" id="UP000812013">
    <property type="component" value="Unassembled WGS sequence"/>
</dbReference>